<name>A0A5F1YZ98_9LEPT</name>
<proteinExistence type="predicted"/>
<feature type="region of interest" description="Disordered" evidence="1">
    <location>
        <begin position="35"/>
        <end position="55"/>
    </location>
</feature>
<reference evidence="2" key="1">
    <citation type="journal article" date="2019" name="PLoS Negl. Trop. Dis.">
        <title>Revisiting the worldwide diversity of Leptospira species in the environment.</title>
        <authorList>
            <person name="Vincent A.T."/>
            <person name="Schiettekatte O."/>
            <person name="Bourhy P."/>
            <person name="Veyrier F.J."/>
            <person name="Picardeau M."/>
        </authorList>
    </citation>
    <scope>NUCLEOTIDE SEQUENCE [LARGE SCALE GENOMIC DNA]</scope>
    <source>
        <strain evidence="2">201800299</strain>
    </source>
</reference>
<evidence type="ECO:0000313" key="3">
    <source>
        <dbReference type="Proteomes" id="UP000298277"/>
    </source>
</evidence>
<dbReference type="EMBL" id="RQFA01000037">
    <property type="protein sequence ID" value="TGK34451.1"/>
    <property type="molecule type" value="Genomic_DNA"/>
</dbReference>
<keyword evidence="3" id="KW-1185">Reference proteome</keyword>
<dbReference type="AlphaFoldDB" id="A0A5F1YZ98"/>
<dbReference type="Proteomes" id="UP000298277">
    <property type="component" value="Unassembled WGS sequence"/>
</dbReference>
<gene>
    <name evidence="2" type="ORF">EHQ17_08460</name>
</gene>
<organism evidence="2 3">
    <name type="scientific">Leptospira gomenensis</name>
    <dbReference type="NCBI Taxonomy" id="2484974"/>
    <lineage>
        <taxon>Bacteria</taxon>
        <taxon>Pseudomonadati</taxon>
        <taxon>Spirochaetota</taxon>
        <taxon>Spirochaetia</taxon>
        <taxon>Leptospirales</taxon>
        <taxon>Leptospiraceae</taxon>
        <taxon>Leptospira</taxon>
    </lineage>
</organism>
<sequence>MKNGGNSVEIVIGNKVETIPFSRIESILPDFPAKKNKTDSVGQIPKKPKVLENPETDKALKVSETRKIVEVSNVAETSETPKVREEIPDVALDPKDVNAKNPGKKSRWRLLQALLPFWSPLLLSDRGSQQLLGGLMIFTKLFILYEGRTYFQKPRPYFAFGQEDLSPQGRQDFYLTFGAFLSSPTGNNAASAAFLLYQFGLKGSDYVVSSNGTRMEEELFYERRRNYAYLLLTAITLDIFLSNRDLSSGDLKSVSVSTSDGGRANSLSFTWVF</sequence>
<comment type="caution">
    <text evidence="2">The sequence shown here is derived from an EMBL/GenBank/DDBJ whole genome shotgun (WGS) entry which is preliminary data.</text>
</comment>
<protein>
    <submittedName>
        <fullName evidence="2">Uncharacterized protein</fullName>
    </submittedName>
</protein>
<accession>A0A5F1YZ98</accession>
<evidence type="ECO:0000313" key="2">
    <source>
        <dbReference type="EMBL" id="TGK34451.1"/>
    </source>
</evidence>
<dbReference type="OrthoDB" id="345994at2"/>
<dbReference type="RefSeq" id="WP_135591031.1">
    <property type="nucleotide sequence ID" value="NZ_RQEZ01000098.1"/>
</dbReference>
<evidence type="ECO:0000256" key="1">
    <source>
        <dbReference type="SAM" id="MobiDB-lite"/>
    </source>
</evidence>